<dbReference type="InterPro" id="IPR003439">
    <property type="entry name" value="ABC_transporter-like_ATP-bd"/>
</dbReference>
<dbReference type="OrthoDB" id="8481147at2"/>
<dbReference type="Pfam" id="PF08352">
    <property type="entry name" value="oligo_HPY"/>
    <property type="match status" value="1"/>
</dbReference>
<dbReference type="SMART" id="SM00382">
    <property type="entry name" value="AAA"/>
    <property type="match status" value="1"/>
</dbReference>
<evidence type="ECO:0000256" key="5">
    <source>
        <dbReference type="SAM" id="MobiDB-lite"/>
    </source>
</evidence>
<protein>
    <submittedName>
        <fullName evidence="7">ABC transporter ATP-binding protein</fullName>
    </submittedName>
</protein>
<dbReference type="NCBIfam" id="TIGR01727">
    <property type="entry name" value="oligo_HPY"/>
    <property type="match status" value="1"/>
</dbReference>
<dbReference type="GO" id="GO:0015833">
    <property type="term" value="P:peptide transport"/>
    <property type="evidence" value="ECO:0007669"/>
    <property type="project" value="InterPro"/>
</dbReference>
<dbReference type="Pfam" id="PF00005">
    <property type="entry name" value="ABC_tran"/>
    <property type="match status" value="1"/>
</dbReference>
<dbReference type="GO" id="GO:0016887">
    <property type="term" value="F:ATP hydrolysis activity"/>
    <property type="evidence" value="ECO:0007669"/>
    <property type="project" value="InterPro"/>
</dbReference>
<evidence type="ECO:0000256" key="4">
    <source>
        <dbReference type="ARBA" id="ARBA00022840"/>
    </source>
</evidence>
<reference evidence="7 8" key="1">
    <citation type="submission" date="2018-05" db="EMBL/GenBank/DDBJ databases">
        <title>Evolution of GPA BGCs.</title>
        <authorList>
            <person name="Waglechner N."/>
            <person name="Wright G.D."/>
        </authorList>
    </citation>
    <scope>NUCLEOTIDE SEQUENCE [LARGE SCALE GENOMIC DNA]</scope>
    <source>
        <strain evidence="7 8">DSM 5908</strain>
    </source>
</reference>
<name>A0A428WBC4_AMYBA</name>
<comment type="similarity">
    <text evidence="1">Belongs to the ABC transporter superfamily.</text>
</comment>
<dbReference type="RefSeq" id="WP_125592011.1">
    <property type="nucleotide sequence ID" value="NZ_QHHU01000040.1"/>
</dbReference>
<dbReference type="InterPro" id="IPR003593">
    <property type="entry name" value="AAA+_ATPase"/>
</dbReference>
<dbReference type="PROSITE" id="PS00211">
    <property type="entry name" value="ABC_TRANSPORTER_1"/>
    <property type="match status" value="1"/>
</dbReference>
<dbReference type="Proteomes" id="UP000286716">
    <property type="component" value="Unassembled WGS sequence"/>
</dbReference>
<proteinExistence type="inferred from homology"/>
<feature type="region of interest" description="Disordered" evidence="5">
    <location>
        <begin position="322"/>
        <end position="344"/>
    </location>
</feature>
<evidence type="ECO:0000256" key="3">
    <source>
        <dbReference type="ARBA" id="ARBA00022741"/>
    </source>
</evidence>
<accession>A0A428WBC4</accession>
<dbReference type="PANTHER" id="PTHR43776">
    <property type="entry name" value="TRANSPORT ATP-BINDING PROTEIN"/>
    <property type="match status" value="1"/>
</dbReference>
<dbReference type="Gene3D" id="3.40.50.300">
    <property type="entry name" value="P-loop containing nucleotide triphosphate hydrolases"/>
    <property type="match status" value="1"/>
</dbReference>
<evidence type="ECO:0000313" key="8">
    <source>
        <dbReference type="Proteomes" id="UP000286716"/>
    </source>
</evidence>
<dbReference type="InterPro" id="IPR027417">
    <property type="entry name" value="P-loop_NTPase"/>
</dbReference>
<keyword evidence="2" id="KW-0813">Transport</keyword>
<dbReference type="EMBL" id="QHHU01000040">
    <property type="protein sequence ID" value="RSM40363.1"/>
    <property type="molecule type" value="Genomic_DNA"/>
</dbReference>
<dbReference type="PANTHER" id="PTHR43776:SF7">
    <property type="entry name" value="D,D-DIPEPTIDE TRANSPORT ATP-BINDING PROTEIN DDPF-RELATED"/>
    <property type="match status" value="1"/>
</dbReference>
<dbReference type="GO" id="GO:0005524">
    <property type="term" value="F:ATP binding"/>
    <property type="evidence" value="ECO:0007669"/>
    <property type="project" value="UniProtKB-KW"/>
</dbReference>
<sequence>MTTNGPAPVVIDARHLRKTFRGQGGTDLIAVNDVNLAIRAGETVGLIGESGSGKSTLGRLLLGLLAADSGEVHFQDTEIVGASPKDLQRLRTQMQVVFQEPYESLNPRLRVSSLVAEPLVVQGDVSKAERRQRVAEALSQVGLKPELAGRFPGELSGGQQQRVGIARAIIGRPKLVVLDEPTASLDRTIRRQITDLLHKVQADLDLAYLLITHDIGSVRRMAKRSVVMFRGHLVESGPTAAILNAPGHPYTKALVSSELPAKLDAAPSRYRLKPRPPGSEGLPTGCPLRAVCPLAIDACATELPPMAAIRPGHESRCIRWADLTPPPSAPADAARERSAKEAIR</sequence>
<comment type="caution">
    <text evidence="7">The sequence shown here is derived from an EMBL/GenBank/DDBJ whole genome shotgun (WGS) entry which is preliminary data.</text>
</comment>
<evidence type="ECO:0000313" key="7">
    <source>
        <dbReference type="EMBL" id="RSM40363.1"/>
    </source>
</evidence>
<keyword evidence="4 7" id="KW-0067">ATP-binding</keyword>
<feature type="domain" description="ABC transporter" evidence="6">
    <location>
        <begin position="11"/>
        <end position="255"/>
    </location>
</feature>
<evidence type="ECO:0000259" key="6">
    <source>
        <dbReference type="PROSITE" id="PS50893"/>
    </source>
</evidence>
<dbReference type="InterPro" id="IPR050319">
    <property type="entry name" value="ABC_transp_ATP-bind"/>
</dbReference>
<dbReference type="AlphaFoldDB" id="A0A428WBC4"/>
<dbReference type="InterPro" id="IPR013563">
    <property type="entry name" value="Oligopep_ABC_C"/>
</dbReference>
<dbReference type="PROSITE" id="PS50893">
    <property type="entry name" value="ABC_TRANSPORTER_2"/>
    <property type="match status" value="1"/>
</dbReference>
<evidence type="ECO:0000256" key="1">
    <source>
        <dbReference type="ARBA" id="ARBA00005417"/>
    </source>
</evidence>
<keyword evidence="3" id="KW-0547">Nucleotide-binding</keyword>
<dbReference type="GO" id="GO:0055085">
    <property type="term" value="P:transmembrane transport"/>
    <property type="evidence" value="ECO:0007669"/>
    <property type="project" value="UniProtKB-ARBA"/>
</dbReference>
<keyword evidence="8" id="KW-1185">Reference proteome</keyword>
<dbReference type="SUPFAM" id="SSF52540">
    <property type="entry name" value="P-loop containing nucleoside triphosphate hydrolases"/>
    <property type="match status" value="1"/>
</dbReference>
<gene>
    <name evidence="7" type="ORF">DMA12_27160</name>
</gene>
<organism evidence="7 8">
    <name type="scientific">Amycolatopsis balhimycina DSM 5908</name>
    <dbReference type="NCBI Taxonomy" id="1081091"/>
    <lineage>
        <taxon>Bacteria</taxon>
        <taxon>Bacillati</taxon>
        <taxon>Actinomycetota</taxon>
        <taxon>Actinomycetes</taxon>
        <taxon>Pseudonocardiales</taxon>
        <taxon>Pseudonocardiaceae</taxon>
        <taxon>Amycolatopsis</taxon>
    </lineage>
</organism>
<evidence type="ECO:0000256" key="2">
    <source>
        <dbReference type="ARBA" id="ARBA00022448"/>
    </source>
</evidence>
<feature type="compositionally biased region" description="Basic and acidic residues" evidence="5">
    <location>
        <begin position="333"/>
        <end position="344"/>
    </location>
</feature>
<dbReference type="InterPro" id="IPR017871">
    <property type="entry name" value="ABC_transporter-like_CS"/>
</dbReference>
<dbReference type="CDD" id="cd03257">
    <property type="entry name" value="ABC_NikE_OppD_transporters"/>
    <property type="match status" value="1"/>
</dbReference>